<evidence type="ECO:0000313" key="1">
    <source>
        <dbReference type="EMBL" id="GGH88729.1"/>
    </source>
</evidence>
<proteinExistence type="predicted"/>
<comment type="caution">
    <text evidence="1">The sequence shown here is derived from an EMBL/GenBank/DDBJ whole genome shotgun (WGS) entry which is preliminary data.</text>
</comment>
<protein>
    <submittedName>
        <fullName evidence="1">Uncharacterized protein</fullName>
    </submittedName>
</protein>
<dbReference type="Proteomes" id="UP000637774">
    <property type="component" value="Unassembled WGS sequence"/>
</dbReference>
<sequence length="75" mass="8322">MFALQRERGWCYRRALNDLQPLRSGIVQRVAPPQLTLRASVPTSNEEESYATAASVALGLCFLAVAKYEYITGTT</sequence>
<accession>A0ABQ2AD97</accession>
<gene>
    <name evidence="1" type="ORF">GCM10011495_30670</name>
</gene>
<evidence type="ECO:0000313" key="2">
    <source>
        <dbReference type="Proteomes" id="UP000637774"/>
    </source>
</evidence>
<organism evidence="1 2">
    <name type="scientific">Hymenobacter frigidus</name>
    <dbReference type="NCBI Taxonomy" id="1524095"/>
    <lineage>
        <taxon>Bacteria</taxon>
        <taxon>Pseudomonadati</taxon>
        <taxon>Bacteroidota</taxon>
        <taxon>Cytophagia</taxon>
        <taxon>Cytophagales</taxon>
        <taxon>Hymenobacteraceae</taxon>
        <taxon>Hymenobacter</taxon>
    </lineage>
</organism>
<keyword evidence="2" id="KW-1185">Reference proteome</keyword>
<name>A0ABQ2AD97_9BACT</name>
<dbReference type="EMBL" id="BMGY01000034">
    <property type="protein sequence ID" value="GGH88729.1"/>
    <property type="molecule type" value="Genomic_DNA"/>
</dbReference>
<reference evidence="2" key="1">
    <citation type="journal article" date="2019" name="Int. J. Syst. Evol. Microbiol.">
        <title>The Global Catalogue of Microorganisms (GCM) 10K type strain sequencing project: providing services to taxonomists for standard genome sequencing and annotation.</title>
        <authorList>
            <consortium name="The Broad Institute Genomics Platform"/>
            <consortium name="The Broad Institute Genome Sequencing Center for Infectious Disease"/>
            <person name="Wu L."/>
            <person name="Ma J."/>
        </authorList>
    </citation>
    <scope>NUCLEOTIDE SEQUENCE [LARGE SCALE GENOMIC DNA]</scope>
    <source>
        <strain evidence="2">CGMCC 1.14966</strain>
    </source>
</reference>